<gene>
    <name evidence="13" type="ORF">Salat_2038200</name>
</gene>
<dbReference type="GO" id="GO:0005634">
    <property type="term" value="C:nucleus"/>
    <property type="evidence" value="ECO:0007669"/>
    <property type="project" value="UniProtKB-SubCell"/>
</dbReference>
<dbReference type="SMART" id="SM00234">
    <property type="entry name" value="START"/>
    <property type="match status" value="1"/>
</dbReference>
<evidence type="ECO:0000313" key="13">
    <source>
        <dbReference type="EMBL" id="KAK4420877.1"/>
    </source>
</evidence>
<proteinExistence type="inferred from homology"/>
<accession>A0AAE1XZN3</accession>
<name>A0AAE1XZN3_9LAMI</name>
<dbReference type="PROSITE" id="PS50071">
    <property type="entry name" value="HOMEOBOX_2"/>
    <property type="match status" value="1"/>
</dbReference>
<evidence type="ECO:0000256" key="7">
    <source>
        <dbReference type="ARBA" id="ARBA00023163"/>
    </source>
</evidence>
<feature type="domain" description="START" evidence="12">
    <location>
        <begin position="133"/>
        <end position="367"/>
    </location>
</feature>
<dbReference type="Gene3D" id="3.30.530.20">
    <property type="match status" value="1"/>
</dbReference>
<dbReference type="InterPro" id="IPR001356">
    <property type="entry name" value="HD"/>
</dbReference>
<evidence type="ECO:0000256" key="2">
    <source>
        <dbReference type="ARBA" id="ARBA00006789"/>
    </source>
</evidence>
<protein>
    <submittedName>
        <fullName evidence="13">Homeobox-leucine zipper protein PROTODERMAL FACTOR 2</fullName>
    </submittedName>
</protein>
<evidence type="ECO:0000313" key="14">
    <source>
        <dbReference type="Proteomes" id="UP001293254"/>
    </source>
</evidence>
<reference evidence="13" key="1">
    <citation type="submission" date="2020-06" db="EMBL/GenBank/DDBJ databases">
        <authorList>
            <person name="Li T."/>
            <person name="Hu X."/>
            <person name="Zhang T."/>
            <person name="Song X."/>
            <person name="Zhang H."/>
            <person name="Dai N."/>
            <person name="Sheng W."/>
            <person name="Hou X."/>
            <person name="Wei L."/>
        </authorList>
    </citation>
    <scope>NUCLEOTIDE SEQUENCE</scope>
    <source>
        <strain evidence="13">3651</strain>
        <tissue evidence="13">Leaf</tissue>
    </source>
</reference>
<keyword evidence="8 9" id="KW-0539">Nucleus</keyword>
<dbReference type="SUPFAM" id="SSF55961">
    <property type="entry name" value="Bet v1-like"/>
    <property type="match status" value="2"/>
</dbReference>
<organism evidence="13 14">
    <name type="scientific">Sesamum alatum</name>
    <dbReference type="NCBI Taxonomy" id="300844"/>
    <lineage>
        <taxon>Eukaryota</taxon>
        <taxon>Viridiplantae</taxon>
        <taxon>Streptophyta</taxon>
        <taxon>Embryophyta</taxon>
        <taxon>Tracheophyta</taxon>
        <taxon>Spermatophyta</taxon>
        <taxon>Magnoliopsida</taxon>
        <taxon>eudicotyledons</taxon>
        <taxon>Gunneridae</taxon>
        <taxon>Pentapetalae</taxon>
        <taxon>asterids</taxon>
        <taxon>lamiids</taxon>
        <taxon>Lamiales</taxon>
        <taxon>Pedaliaceae</taxon>
        <taxon>Sesamum</taxon>
    </lineage>
</organism>
<evidence type="ECO:0000256" key="3">
    <source>
        <dbReference type="ARBA" id="ARBA00023015"/>
    </source>
</evidence>
<dbReference type="AlphaFoldDB" id="A0AAE1XZN3"/>
<feature type="domain" description="Homeobox" evidence="11">
    <location>
        <begin position="1"/>
        <end position="20"/>
    </location>
</feature>
<evidence type="ECO:0000256" key="1">
    <source>
        <dbReference type="ARBA" id="ARBA00004123"/>
    </source>
</evidence>
<dbReference type="InterPro" id="IPR042160">
    <property type="entry name" value="HD-Zip_IV"/>
</dbReference>
<dbReference type="GO" id="GO:0003677">
    <property type="term" value="F:DNA binding"/>
    <property type="evidence" value="ECO:0007669"/>
    <property type="project" value="UniProtKB-UniRule"/>
</dbReference>
<feature type="DNA-binding region" description="Homeobox" evidence="9">
    <location>
        <begin position="3"/>
        <end position="21"/>
    </location>
</feature>
<dbReference type="InterPro" id="IPR023393">
    <property type="entry name" value="START-like_dom_sf"/>
</dbReference>
<evidence type="ECO:0000256" key="4">
    <source>
        <dbReference type="ARBA" id="ARBA00023054"/>
    </source>
</evidence>
<dbReference type="PROSITE" id="PS50848">
    <property type="entry name" value="START"/>
    <property type="match status" value="1"/>
</dbReference>
<keyword evidence="14" id="KW-1185">Reference proteome</keyword>
<evidence type="ECO:0000256" key="5">
    <source>
        <dbReference type="ARBA" id="ARBA00023125"/>
    </source>
</evidence>
<dbReference type="Proteomes" id="UP001293254">
    <property type="component" value="Unassembled WGS sequence"/>
</dbReference>
<keyword evidence="3" id="KW-0805">Transcription regulation</keyword>
<keyword evidence="5 9" id="KW-0238">DNA-binding</keyword>
<dbReference type="GO" id="GO:0008289">
    <property type="term" value="F:lipid binding"/>
    <property type="evidence" value="ECO:0007669"/>
    <property type="project" value="InterPro"/>
</dbReference>
<reference evidence="13" key="2">
    <citation type="journal article" date="2024" name="Plant">
        <title>Genomic evolution and insights into agronomic trait innovations of Sesamum species.</title>
        <authorList>
            <person name="Miao H."/>
            <person name="Wang L."/>
            <person name="Qu L."/>
            <person name="Liu H."/>
            <person name="Sun Y."/>
            <person name="Le M."/>
            <person name="Wang Q."/>
            <person name="Wei S."/>
            <person name="Zheng Y."/>
            <person name="Lin W."/>
            <person name="Duan Y."/>
            <person name="Cao H."/>
            <person name="Xiong S."/>
            <person name="Wang X."/>
            <person name="Wei L."/>
            <person name="Li C."/>
            <person name="Ma Q."/>
            <person name="Ju M."/>
            <person name="Zhao R."/>
            <person name="Li G."/>
            <person name="Mu C."/>
            <person name="Tian Q."/>
            <person name="Mei H."/>
            <person name="Zhang T."/>
            <person name="Gao T."/>
            <person name="Zhang H."/>
        </authorList>
    </citation>
    <scope>NUCLEOTIDE SEQUENCE</scope>
    <source>
        <strain evidence="13">3651</strain>
    </source>
</reference>
<feature type="coiled-coil region" evidence="10">
    <location>
        <begin position="19"/>
        <end position="46"/>
    </location>
</feature>
<evidence type="ECO:0000256" key="9">
    <source>
        <dbReference type="PROSITE-ProRule" id="PRU00108"/>
    </source>
</evidence>
<evidence type="ECO:0000256" key="10">
    <source>
        <dbReference type="SAM" id="Coils"/>
    </source>
</evidence>
<dbReference type="InterPro" id="IPR002913">
    <property type="entry name" value="START_lipid-bd_dom"/>
</dbReference>
<dbReference type="CDD" id="cd08875">
    <property type="entry name" value="START_ArGLABRA2_like"/>
    <property type="match status" value="1"/>
</dbReference>
<sequence>MEPLQVKFWFQNKRTQMKTQHEHQENTQLRTENEKLRAENMRYREALSNASCPTCGGHTPIAETSFHQHQLRMENARLREEIDHISAVATKYVGRPFANSAEAPSSSSLASFKRPYRATDLGRPATENVGQDIDGYRLMAIELPVAATEEVIRIAQVGEPLWAPNMDCNATMMNEEEYLRSFARVFGLKLDGFKSEASRESVVVAMSAPNVIEILMDVDKWSNVFSGVVSRATTLQVISTGVGENYNEVLQVMNAEFQVPSPLVPTRESYFLRYCKQQHVDNTWTVVDVSLDHLHSTVPLVACRRRPSGCVIQDMPNGYSKVTWIEHVEVEDGGVHNIYKPLISAGLAFGAKRWVAILDAHSQRLQKALALAPKGPPLPANGEGRKGILQLGERMVTRFCCGVNASSVNAWTTLSGNGTDNVKVMTRNNMDDLSRPFGLQLTIATSFWLPIPPKRVFGFLRDPHTRKTWDMLSIGGDVEEMMHIVSGKEVGNSVAIYQAKSGSSSQNKMTTLVESRTDPTASYVVYAPIDMMVEIQLLLPLLPSGFAILPDGPTGGQGRGMPAHADSGGSLLTVALQVLVDPNPNAKVSLGSITVANNLISCTIDKIKNALIPKSS</sequence>
<dbReference type="Pfam" id="PF25797">
    <property type="entry name" value="PDF2_C"/>
    <property type="match status" value="1"/>
</dbReference>
<dbReference type="EMBL" id="JACGWO010000008">
    <property type="protein sequence ID" value="KAK4420877.1"/>
    <property type="molecule type" value="Genomic_DNA"/>
</dbReference>
<evidence type="ECO:0000256" key="6">
    <source>
        <dbReference type="ARBA" id="ARBA00023155"/>
    </source>
</evidence>
<dbReference type="PANTHER" id="PTHR45654:SF77">
    <property type="entry name" value="HOMEOBOX-LEUCINE ZIPPER PROTEIN MERISTEM L1"/>
    <property type="match status" value="1"/>
</dbReference>
<keyword evidence="6 9" id="KW-0371">Homeobox</keyword>
<dbReference type="PANTHER" id="PTHR45654">
    <property type="entry name" value="HOMEOBOX-LEUCINE ZIPPER PROTEIN MERISTEM L1"/>
    <property type="match status" value="1"/>
</dbReference>
<dbReference type="CDD" id="cd00086">
    <property type="entry name" value="homeodomain"/>
    <property type="match status" value="1"/>
</dbReference>
<dbReference type="InterPro" id="IPR057993">
    <property type="entry name" value="HD-Zip_IV_C"/>
</dbReference>
<evidence type="ECO:0000259" key="12">
    <source>
        <dbReference type="PROSITE" id="PS50848"/>
    </source>
</evidence>
<dbReference type="Pfam" id="PF01852">
    <property type="entry name" value="START"/>
    <property type="match status" value="1"/>
</dbReference>
<comment type="caution">
    <text evidence="13">The sequence shown here is derived from an EMBL/GenBank/DDBJ whole genome shotgun (WGS) entry which is preliminary data.</text>
</comment>
<comment type="similarity">
    <text evidence="2">Belongs to the HD-ZIP homeobox family. Class IV subfamily.</text>
</comment>
<evidence type="ECO:0000256" key="8">
    <source>
        <dbReference type="ARBA" id="ARBA00023242"/>
    </source>
</evidence>
<comment type="subcellular location">
    <subcellularLocation>
        <location evidence="1 9">Nucleus</location>
    </subcellularLocation>
</comment>
<evidence type="ECO:0000259" key="11">
    <source>
        <dbReference type="PROSITE" id="PS50071"/>
    </source>
</evidence>
<keyword evidence="4 10" id="KW-0175">Coiled coil</keyword>
<keyword evidence="7" id="KW-0804">Transcription</keyword>